<evidence type="ECO:0000313" key="3">
    <source>
        <dbReference type="EMBL" id="QHO63528.1"/>
    </source>
</evidence>
<dbReference type="EMBL" id="CP047901">
    <property type="protein sequence ID" value="QHO63528.1"/>
    <property type="molecule type" value="Genomic_DNA"/>
</dbReference>
<dbReference type="InterPro" id="IPR029044">
    <property type="entry name" value="Nucleotide-diphossugar_trans"/>
</dbReference>
<dbReference type="GO" id="GO:0009298">
    <property type="term" value="P:GDP-mannose biosynthetic process"/>
    <property type="evidence" value="ECO:0007669"/>
    <property type="project" value="TreeGrafter"/>
</dbReference>
<dbReference type="KEGG" id="caqa:MICH65_0547"/>
<organism evidence="3 4">
    <name type="scientific">Candidatus Chazhemtobacterium aquaticus</name>
    <dbReference type="NCBI Taxonomy" id="2715735"/>
    <lineage>
        <taxon>Bacteria</taxon>
        <taxon>Candidatus Chazhemtobacteraceae</taxon>
        <taxon>Candidatus Chazhemtobacterium</taxon>
    </lineage>
</organism>
<dbReference type="Gene3D" id="3.90.550.10">
    <property type="entry name" value="Spore Coat Polysaccharide Biosynthesis Protein SpsA, Chain A"/>
    <property type="match status" value="1"/>
</dbReference>
<dbReference type="SUPFAM" id="SSF53448">
    <property type="entry name" value="Nucleotide-diphospho-sugar transferases"/>
    <property type="match status" value="1"/>
</dbReference>
<evidence type="ECO:0008006" key="5">
    <source>
        <dbReference type="Google" id="ProtNLM"/>
    </source>
</evidence>
<name>A0A857NHD4_9BACT</name>
<evidence type="ECO:0000259" key="1">
    <source>
        <dbReference type="Pfam" id="PF00483"/>
    </source>
</evidence>
<dbReference type="Pfam" id="PF00483">
    <property type="entry name" value="NTP_transferase"/>
    <property type="match status" value="1"/>
</dbReference>
<dbReference type="InterPro" id="IPR054566">
    <property type="entry name" value="ManC/GMP-like_b-helix"/>
</dbReference>
<proteinExistence type="predicted"/>
<protein>
    <recommendedName>
        <fullName evidence="5">Mannose-1-phosphate guanylyltransferase</fullName>
    </recommendedName>
</protein>
<keyword evidence="4" id="KW-1185">Reference proteome</keyword>
<dbReference type="AlphaFoldDB" id="A0A857NHD4"/>
<evidence type="ECO:0000313" key="4">
    <source>
        <dbReference type="Proteomes" id="UP000463983"/>
    </source>
</evidence>
<sequence>MAKAPANLYVVIIAGGVGTRLWPKSRKALPKQFFHLDGDLSLSQLTYQRLKGFIPDDHIYVVAPAHYRSQIQKNLPQIPKQNRLLEPVKQGTTAANLLSASVIYHRDPNAIVHLLVADDYLQDIPRFHRMSSLAAQQAADDSVIVFGVKPRSPHTGFGYIKTGKKLSTHGDIQVFKALKFVEKPDERRARRYVSSSNYYWHGSGFAAPVQLILDTLSASPQINSIVTKINQHVASGKSLNRPAFLKLYKQITKDPIETTFLEKVKSTKMITLEDTWNDVGSWAQVYEIFPKDAQRNVILGNPKNVVTRNSFHNLIFASDRLIAITDMEGMVIVDTGDALLACPMVNAQNVKALVEILKSLKLDKLI</sequence>
<dbReference type="Proteomes" id="UP000463983">
    <property type="component" value="Chromosome"/>
</dbReference>
<dbReference type="InterPro" id="IPR005835">
    <property type="entry name" value="NTP_transferase_dom"/>
</dbReference>
<dbReference type="GO" id="GO:0004475">
    <property type="term" value="F:mannose-1-phosphate guanylyltransferase (GTP) activity"/>
    <property type="evidence" value="ECO:0007669"/>
    <property type="project" value="TreeGrafter"/>
</dbReference>
<dbReference type="RefSeq" id="WP_161931906.1">
    <property type="nucleotide sequence ID" value="NZ_CP047901.1"/>
</dbReference>
<dbReference type="SUPFAM" id="SSF159283">
    <property type="entry name" value="Guanosine diphospho-D-mannose pyrophosphorylase/mannose-6-phosphate isomerase linker domain"/>
    <property type="match status" value="1"/>
</dbReference>
<reference evidence="4" key="1">
    <citation type="journal article" date="2020" name="Microorganisms">
        <title>Complete Genome of a Member of a New Bacterial Lineage in the Microgenomates Group Reveals an Unusual Nucleotide Composition Disparity Between Two Strands of DNA and Limited Metabolic Potential.</title>
        <authorList>
            <person name="Kadnikov V.V."/>
            <person name="Mardanov A.V."/>
            <person name="Beletsky A.V."/>
            <person name="Karnachuk O.V."/>
            <person name="Ravin N.V."/>
        </authorList>
    </citation>
    <scope>NUCLEOTIDE SEQUENCE [LARGE SCALE GENOMIC DNA]</scope>
</reference>
<dbReference type="Pfam" id="PF22640">
    <property type="entry name" value="ManC_GMP_beta-helix"/>
    <property type="match status" value="1"/>
</dbReference>
<dbReference type="PANTHER" id="PTHR46390:SF1">
    <property type="entry name" value="MANNOSE-1-PHOSPHATE GUANYLYLTRANSFERASE"/>
    <property type="match status" value="1"/>
</dbReference>
<feature type="domain" description="Nucleotidyl transferase" evidence="1">
    <location>
        <begin position="10"/>
        <end position="294"/>
    </location>
</feature>
<gene>
    <name evidence="3" type="ORF">MICH65_0547</name>
</gene>
<evidence type="ECO:0000259" key="2">
    <source>
        <dbReference type="Pfam" id="PF22640"/>
    </source>
</evidence>
<dbReference type="PANTHER" id="PTHR46390">
    <property type="entry name" value="MANNOSE-1-PHOSPHATE GUANYLYLTRANSFERASE"/>
    <property type="match status" value="1"/>
</dbReference>
<dbReference type="InterPro" id="IPR051161">
    <property type="entry name" value="Mannose-6P_isomerase_type2"/>
</dbReference>
<accession>A0A857NHD4</accession>
<feature type="domain" description="MannoseP isomerase/GMP-like beta-helix" evidence="2">
    <location>
        <begin position="304"/>
        <end position="356"/>
    </location>
</feature>